<name>A0A821DM36_9BILA</name>
<dbReference type="Proteomes" id="UP000663873">
    <property type="component" value="Unassembled WGS sequence"/>
</dbReference>
<dbReference type="Proteomes" id="UP000663825">
    <property type="component" value="Unassembled WGS sequence"/>
</dbReference>
<dbReference type="GO" id="GO:0008270">
    <property type="term" value="F:zinc ion binding"/>
    <property type="evidence" value="ECO:0007669"/>
    <property type="project" value="UniProtKB-KW"/>
</dbReference>
<evidence type="ECO:0000313" key="8">
    <source>
        <dbReference type="EMBL" id="CAF4554251.1"/>
    </source>
</evidence>
<dbReference type="EMBL" id="CAJNXB010001964">
    <property type="protein sequence ID" value="CAF3205114.1"/>
    <property type="molecule type" value="Genomic_DNA"/>
</dbReference>
<dbReference type="EMBL" id="CAJNYD010000934">
    <property type="protein sequence ID" value="CAF3307261.1"/>
    <property type="molecule type" value="Genomic_DNA"/>
</dbReference>
<evidence type="ECO:0000313" key="7">
    <source>
        <dbReference type="EMBL" id="CAF3307261.1"/>
    </source>
</evidence>
<evidence type="ECO:0000313" key="9">
    <source>
        <dbReference type="EMBL" id="CAF4622413.1"/>
    </source>
</evidence>
<evidence type="ECO:0000313" key="6">
    <source>
        <dbReference type="EMBL" id="CAF3205114.1"/>
    </source>
</evidence>
<comment type="caution">
    <text evidence="9">The sequence shown here is derived from an EMBL/GenBank/DDBJ whole genome shotgun (WGS) entry which is preliminary data.</text>
</comment>
<dbReference type="Proteomes" id="UP000663851">
    <property type="component" value="Unassembled WGS sequence"/>
</dbReference>
<evidence type="ECO:0000313" key="10">
    <source>
        <dbReference type="Proteomes" id="UP000663873"/>
    </source>
</evidence>
<evidence type="ECO:0000256" key="1">
    <source>
        <dbReference type="ARBA" id="ARBA00022723"/>
    </source>
</evidence>
<proteinExistence type="predicted"/>
<gene>
    <name evidence="8" type="ORF">HFQ381_LOCUS31063</name>
    <name evidence="7" type="ORF">LUA448_LOCUS8646</name>
    <name evidence="6" type="ORF">TIS948_LOCUS12823</name>
    <name evidence="9" type="ORF">UJA718_LOCUS32104</name>
</gene>
<keyword evidence="10" id="KW-1185">Reference proteome</keyword>
<evidence type="ECO:0000259" key="5">
    <source>
        <dbReference type="PROSITE" id="PS50199"/>
    </source>
</evidence>
<dbReference type="EMBL" id="CAJOBP010027365">
    <property type="protein sequence ID" value="CAF4622413.1"/>
    <property type="molecule type" value="Genomic_DNA"/>
</dbReference>
<keyword evidence="3" id="KW-0862">Zinc</keyword>
<dbReference type="PROSITE" id="PS01358">
    <property type="entry name" value="ZF_RANBP2_1"/>
    <property type="match status" value="1"/>
</dbReference>
<feature type="domain" description="RanBP2-type" evidence="5">
    <location>
        <begin position="105"/>
        <end position="135"/>
    </location>
</feature>
<keyword evidence="1" id="KW-0479">Metal-binding</keyword>
<evidence type="ECO:0000256" key="4">
    <source>
        <dbReference type="PROSITE-ProRule" id="PRU00322"/>
    </source>
</evidence>
<reference evidence="9" key="1">
    <citation type="submission" date="2021-02" db="EMBL/GenBank/DDBJ databases">
        <authorList>
            <person name="Nowell W R."/>
        </authorList>
    </citation>
    <scope>NUCLEOTIDE SEQUENCE</scope>
</reference>
<protein>
    <recommendedName>
        <fullName evidence="5">RanBP2-type domain-containing protein</fullName>
    </recommendedName>
</protein>
<organism evidence="9 10">
    <name type="scientific">Rotaria socialis</name>
    <dbReference type="NCBI Taxonomy" id="392032"/>
    <lineage>
        <taxon>Eukaryota</taxon>
        <taxon>Metazoa</taxon>
        <taxon>Spiralia</taxon>
        <taxon>Gnathifera</taxon>
        <taxon>Rotifera</taxon>
        <taxon>Eurotatoria</taxon>
        <taxon>Bdelloidea</taxon>
        <taxon>Philodinida</taxon>
        <taxon>Philodinidae</taxon>
        <taxon>Rotaria</taxon>
    </lineage>
</organism>
<evidence type="ECO:0000256" key="2">
    <source>
        <dbReference type="ARBA" id="ARBA00022771"/>
    </source>
</evidence>
<accession>A0A821DM36</accession>
<sequence length="263" mass="28692">MGGVLTVINDCPNNFELEQANIFTPGQGFCLQRLEPKHSSSFKFDHSLAYGSWYDIQIIGRYHYSPSAATTATTIEPQRYLKKGIYLSCGKTISVNELISDKNRDHGDTWQCSSCKQKNFGSLAVCEHCHTNKSQMIITVLSNVPVVGIPFSLTNAVLWCGKAAQSNTTADQVDAALSVASTVFDIVTAPFIIGTLVKILAKVAAETGIELTAKTVFSEAGKAFLYAVGKEFEKDGIVVTLNGSKTNVTNIIKKIHDQNERNF</sequence>
<dbReference type="OrthoDB" id="10035601at2759"/>
<dbReference type="InterPro" id="IPR001876">
    <property type="entry name" value="Znf_RanBP2"/>
</dbReference>
<evidence type="ECO:0000256" key="3">
    <source>
        <dbReference type="ARBA" id="ARBA00022833"/>
    </source>
</evidence>
<dbReference type="PROSITE" id="PS50199">
    <property type="entry name" value="ZF_RANBP2_2"/>
    <property type="match status" value="1"/>
</dbReference>
<dbReference type="EMBL" id="CAJOBO010005963">
    <property type="protein sequence ID" value="CAF4554251.1"/>
    <property type="molecule type" value="Genomic_DNA"/>
</dbReference>
<dbReference type="Proteomes" id="UP000663833">
    <property type="component" value="Unassembled WGS sequence"/>
</dbReference>
<dbReference type="Gene3D" id="2.30.30.380">
    <property type="entry name" value="Zn-finger domain of Sec23/24"/>
    <property type="match status" value="1"/>
</dbReference>
<dbReference type="AlphaFoldDB" id="A0A821DM36"/>
<keyword evidence="2 4" id="KW-0863">Zinc-finger</keyword>